<dbReference type="EMBL" id="BSFJ01000035">
    <property type="protein sequence ID" value="GLK74044.1"/>
    <property type="molecule type" value="Genomic_DNA"/>
</dbReference>
<comment type="caution">
    <text evidence="3">The sequence shown here is derived from an EMBL/GenBank/DDBJ whole genome shotgun (WGS) entry which is preliminary data.</text>
</comment>
<dbReference type="AlphaFoldDB" id="A0A9W6JE34"/>
<evidence type="ECO:0000256" key="1">
    <source>
        <dbReference type="ARBA" id="ARBA00022723"/>
    </source>
</evidence>
<dbReference type="SUPFAM" id="SSF54593">
    <property type="entry name" value="Glyoxalase/Bleomycin resistance protein/Dihydroxybiphenyl dioxygenase"/>
    <property type="match status" value="1"/>
</dbReference>
<dbReference type="GO" id="GO:0046872">
    <property type="term" value="F:metal ion binding"/>
    <property type="evidence" value="ECO:0007669"/>
    <property type="project" value="UniProtKB-KW"/>
</dbReference>
<dbReference type="PROSITE" id="PS51819">
    <property type="entry name" value="VOC"/>
    <property type="match status" value="1"/>
</dbReference>
<name>A0A9W6JE34_9HYPH</name>
<dbReference type="RefSeq" id="WP_213368598.1">
    <property type="nucleotide sequence ID" value="NZ_BSFJ01000035.1"/>
</dbReference>
<accession>A0A9W6JE34</accession>
<dbReference type="Proteomes" id="UP001143370">
    <property type="component" value="Unassembled WGS sequence"/>
</dbReference>
<evidence type="ECO:0000259" key="2">
    <source>
        <dbReference type="PROSITE" id="PS51819"/>
    </source>
</evidence>
<reference evidence="3" key="2">
    <citation type="submission" date="2023-01" db="EMBL/GenBank/DDBJ databases">
        <authorList>
            <person name="Sun Q."/>
            <person name="Evtushenko L."/>
        </authorList>
    </citation>
    <scope>NUCLEOTIDE SEQUENCE</scope>
    <source>
        <strain evidence="3">VKM B-2484</strain>
    </source>
</reference>
<dbReference type="GO" id="GO:0004493">
    <property type="term" value="F:methylmalonyl-CoA epimerase activity"/>
    <property type="evidence" value="ECO:0007669"/>
    <property type="project" value="TreeGrafter"/>
</dbReference>
<feature type="domain" description="VOC" evidence="2">
    <location>
        <begin position="5"/>
        <end position="120"/>
    </location>
</feature>
<dbReference type="PANTHER" id="PTHR43048">
    <property type="entry name" value="METHYLMALONYL-COA EPIMERASE"/>
    <property type="match status" value="1"/>
</dbReference>
<organism evidence="3 4">
    <name type="scientific">Ancylobacter dichloromethanicus</name>
    <dbReference type="NCBI Taxonomy" id="518825"/>
    <lineage>
        <taxon>Bacteria</taxon>
        <taxon>Pseudomonadati</taxon>
        <taxon>Pseudomonadota</taxon>
        <taxon>Alphaproteobacteria</taxon>
        <taxon>Hyphomicrobiales</taxon>
        <taxon>Xanthobacteraceae</taxon>
        <taxon>Ancylobacter</taxon>
    </lineage>
</organism>
<proteinExistence type="predicted"/>
<evidence type="ECO:0000313" key="3">
    <source>
        <dbReference type="EMBL" id="GLK74044.1"/>
    </source>
</evidence>
<dbReference type="PANTHER" id="PTHR43048:SF3">
    <property type="entry name" value="METHYLMALONYL-COA EPIMERASE, MITOCHONDRIAL"/>
    <property type="match status" value="1"/>
</dbReference>
<dbReference type="Gene3D" id="3.10.180.10">
    <property type="entry name" value="2,3-Dihydroxybiphenyl 1,2-Dioxygenase, domain 1"/>
    <property type="match status" value="1"/>
</dbReference>
<dbReference type="InterPro" id="IPR037523">
    <property type="entry name" value="VOC_core"/>
</dbReference>
<reference evidence="3" key="1">
    <citation type="journal article" date="2014" name="Int. J. Syst. Evol. Microbiol.">
        <title>Complete genome sequence of Corynebacterium casei LMG S-19264T (=DSM 44701T), isolated from a smear-ripened cheese.</title>
        <authorList>
            <consortium name="US DOE Joint Genome Institute (JGI-PGF)"/>
            <person name="Walter F."/>
            <person name="Albersmeier A."/>
            <person name="Kalinowski J."/>
            <person name="Ruckert C."/>
        </authorList>
    </citation>
    <scope>NUCLEOTIDE SEQUENCE</scope>
    <source>
        <strain evidence="3">VKM B-2484</strain>
    </source>
</reference>
<dbReference type="Pfam" id="PF00903">
    <property type="entry name" value="Glyoxalase"/>
    <property type="match status" value="1"/>
</dbReference>
<dbReference type="GO" id="GO:0046491">
    <property type="term" value="P:L-methylmalonyl-CoA metabolic process"/>
    <property type="evidence" value="ECO:0007669"/>
    <property type="project" value="TreeGrafter"/>
</dbReference>
<protein>
    <recommendedName>
        <fullName evidence="2">VOC domain-containing protein</fullName>
    </recommendedName>
</protein>
<keyword evidence="1" id="KW-0479">Metal-binding</keyword>
<gene>
    <name evidence="3" type="ORF">GCM10017643_41620</name>
</gene>
<dbReference type="InterPro" id="IPR051785">
    <property type="entry name" value="MMCE/EMCE_epimerase"/>
</dbReference>
<keyword evidence="4" id="KW-1185">Reference proteome</keyword>
<dbReference type="InterPro" id="IPR004360">
    <property type="entry name" value="Glyas_Fos-R_dOase_dom"/>
</dbReference>
<evidence type="ECO:0000313" key="4">
    <source>
        <dbReference type="Proteomes" id="UP001143370"/>
    </source>
</evidence>
<dbReference type="InterPro" id="IPR029068">
    <property type="entry name" value="Glyas_Bleomycin-R_OHBP_Dase"/>
</dbReference>
<sequence length="160" mass="18130">MKATGLNHLSIGASDVDASVRFYVEMFGMEIIPTYNFGFRTQYLRCGDQQVHIFALPDAIPAYQHFALDVDDFMAVYERAKERDLIDHKTFGNGVNEMPDGTVQLYLRDPGGNLVEVDWPEVATLDTARLPELKRLADRFEQVGENLDATLYLGRKRGRA</sequence>